<dbReference type="RefSeq" id="YP_009137058.1">
    <property type="nucleotide sequence ID" value="NC_020460.2"/>
</dbReference>
<dbReference type="GeneID" id="24271220"/>
<reference evidence="1" key="1">
    <citation type="submission" date="2011-12" db="EMBL/GenBank/DDBJ databases">
        <title>Comparative chloroplast genomics between Euglena taxa (Euglenophyta).</title>
        <authorList>
            <person name="Bennett M.S."/>
            <person name="Triemer R.E."/>
        </authorList>
    </citation>
    <scope>NUCLEOTIDE SEQUENCE</scope>
    <source>
        <strain evidence="1">NJ001</strain>
    </source>
</reference>
<dbReference type="PANTHER" id="PTHR33642">
    <property type="entry name" value="COX1/OXI3 INTRON 1 PROTEIN-RELATED"/>
    <property type="match status" value="1"/>
</dbReference>
<dbReference type="GO" id="GO:0006315">
    <property type="term" value="P:homing of group II introns"/>
    <property type="evidence" value="ECO:0007669"/>
    <property type="project" value="TreeGrafter"/>
</dbReference>
<name>A0A0B5GPB9_EUGVI</name>
<dbReference type="GO" id="GO:0003964">
    <property type="term" value="F:RNA-directed DNA polymerase activity"/>
    <property type="evidence" value="ECO:0007669"/>
    <property type="project" value="TreeGrafter"/>
</dbReference>
<keyword evidence="1" id="KW-0150">Chloroplast</keyword>
<keyword evidence="1" id="KW-0934">Plastid</keyword>
<dbReference type="EMBL" id="JQ237893">
    <property type="protein sequence ID" value="AJF21611.1"/>
    <property type="molecule type" value="Genomic_DNA"/>
</dbReference>
<dbReference type="GO" id="GO:0005739">
    <property type="term" value="C:mitochondrion"/>
    <property type="evidence" value="ECO:0007669"/>
    <property type="project" value="TreeGrafter"/>
</dbReference>
<gene>
    <name evidence="1" type="primary">mat2</name>
</gene>
<geneLocation type="chloroplast" evidence="1"/>
<sequence length="751" mass="90490">MIDNNSMVLKLFTSEFLLFSWNDLKNNKNFYLNFQNSKKNFYPISKLWFIRVSTLIQSGRFLYKTKKKKKFLFMSNKKKIHNIKIQILENAFLLIMQPYFLNNIFLKFLIFLNFSFNLVNFSHYFLAKNNEKNSNKFNKIVDINNKSCFTQVGLSIHFSVSVIRSWNPNLNFILSSQIIKSFDLINKNRLKNIILKTFKDNILWVEIEKMFVSHILDFSRSHIYQGSNNSTFSLLSHFLFNIYLNELDYYVFDLINKYNFNKKLFSNGIKSLTSFEVLLKQYTPIKLEKRLNNFKNIKVFNIEKYNSFGRFYSDSFLNNILFDKSIEYIRFLDYFIIGFVGSKNFVCGIQNKLTNFLKSSLHFDIKNLNLYLIHDSIYFGGYNIRLCNLNKLNYQFLSKLKSNKKYIPKILVRLDLSRKKISKKFIKRLQSELFLHVERIYINNGFIPSFKDRRIWTHIFQLEAVRSTQFGKLLITKDQYSIVSNKLIAEVINIQIFEYQKYSFNLYVLKLQVALKEVFNTFPSVISNSILPFDLEFNNFLSEFRKRLFFFYNNFYFKKNSSNNLIKNNFFELCNFNKLEIFNFKKEFSNTKQQFSKIFYLEIFFDTNYSLKRLRTLGLFHNVKARPIGNSKLLYFQDAYIIKYYGYIAFVFLNWFRCCYNFNKVVQFIEIIRQSCFLTLSRKHNKSKAWSYRLYSSDLIFLRSFCNSLSFFPTKFALSKTKKKFFFFKKDLYFDEDFFLSEILVIYLLNL</sequence>
<accession>A0A0B5GPB9</accession>
<protein>
    <submittedName>
        <fullName evidence="1">Maturase</fullName>
    </submittedName>
</protein>
<dbReference type="PANTHER" id="PTHR33642:SF4">
    <property type="entry name" value="COX1_OXI3 INTRON 1 PROTEIN-RELATED"/>
    <property type="match status" value="1"/>
</dbReference>
<dbReference type="GO" id="GO:0090615">
    <property type="term" value="P:mitochondrial mRNA processing"/>
    <property type="evidence" value="ECO:0007669"/>
    <property type="project" value="TreeGrafter"/>
</dbReference>
<proteinExistence type="predicted"/>
<evidence type="ECO:0000313" key="1">
    <source>
        <dbReference type="EMBL" id="AJF21611.1"/>
    </source>
</evidence>
<dbReference type="AlphaFoldDB" id="A0A0B5GPB9"/>
<organism evidence="1">
    <name type="scientific">Euglena viridis</name>
    <name type="common">Cercaria viridis</name>
    <dbReference type="NCBI Taxonomy" id="3040"/>
    <lineage>
        <taxon>Eukaryota</taxon>
        <taxon>Discoba</taxon>
        <taxon>Euglenozoa</taxon>
        <taxon>Euglenida</taxon>
        <taxon>Spirocuta</taxon>
        <taxon>Euglenophyceae</taxon>
        <taxon>Euglenales</taxon>
        <taxon>Euglenaceae</taxon>
        <taxon>Euglena</taxon>
    </lineage>
</organism>